<dbReference type="PANTHER" id="PTHR43149:SF1">
    <property type="entry name" value="DELTA(3,5)-DELTA(2,4)-DIENOYL-COA ISOMERASE, MITOCHONDRIAL"/>
    <property type="match status" value="1"/>
</dbReference>
<accession>A0ABQ5YLP5</accession>
<reference evidence="4" key="1">
    <citation type="journal article" date="2019" name="Int. J. Syst. Evol. Microbiol.">
        <title>The Global Catalogue of Microorganisms (GCM) 10K type strain sequencing project: providing services to taxonomists for standard genome sequencing and annotation.</title>
        <authorList>
            <consortium name="The Broad Institute Genomics Platform"/>
            <consortium name="The Broad Institute Genome Sequencing Center for Infectious Disease"/>
            <person name="Wu L."/>
            <person name="Ma J."/>
        </authorList>
    </citation>
    <scope>NUCLEOTIDE SEQUENCE [LARGE SCALE GENOMIC DNA]</scope>
    <source>
        <strain evidence="4">NBRC 105857</strain>
    </source>
</reference>
<dbReference type="RefSeq" id="WP_284279843.1">
    <property type="nucleotide sequence ID" value="NZ_BSOJ01000006.1"/>
</dbReference>
<dbReference type="Pfam" id="PF00378">
    <property type="entry name" value="ECH_1"/>
    <property type="match status" value="1"/>
</dbReference>
<comment type="caution">
    <text evidence="3">The sequence shown here is derived from an EMBL/GenBank/DDBJ whole genome shotgun (WGS) entry which is preliminary data.</text>
</comment>
<dbReference type="InterPro" id="IPR029045">
    <property type="entry name" value="ClpP/crotonase-like_dom_sf"/>
</dbReference>
<evidence type="ECO:0000256" key="1">
    <source>
        <dbReference type="ARBA" id="ARBA00005254"/>
    </source>
</evidence>
<name>A0ABQ5YLP5_9BURK</name>
<dbReference type="PROSITE" id="PS00166">
    <property type="entry name" value="ENOYL_COA_HYDRATASE"/>
    <property type="match status" value="1"/>
</dbReference>
<dbReference type="InterPro" id="IPR045002">
    <property type="entry name" value="Ech1-like"/>
</dbReference>
<organism evidence="3 4">
    <name type="scientific">Limnobacter litoralis</name>
    <dbReference type="NCBI Taxonomy" id="481366"/>
    <lineage>
        <taxon>Bacteria</taxon>
        <taxon>Pseudomonadati</taxon>
        <taxon>Pseudomonadota</taxon>
        <taxon>Betaproteobacteria</taxon>
        <taxon>Burkholderiales</taxon>
        <taxon>Burkholderiaceae</taxon>
        <taxon>Limnobacter</taxon>
    </lineage>
</organism>
<evidence type="ECO:0000313" key="4">
    <source>
        <dbReference type="Proteomes" id="UP001156664"/>
    </source>
</evidence>
<sequence length="269" mass="30178">MKRLALQFSHEDTVAHVVLNRPDKHNGVDWLMLKEMRQVQKKLQGMKRLRAVIIRGEGSSFCAGLDFKSVLSDPQTAAVMYAHLWMPFRNIFQTWSTGWRQLAVPVIAQIHGNCFGAGIQLALGADIRVCHSDAKLSILEAKWGLVPDMGGAALLHELVPVDVAKELTMTGRILPAADAGQLGLVSHVCDNPESKTDALLQEILQRSPDSVAASKFMIQRIWGLDESVNLTQERRWQRRLLGFKNQRVSVMRNSKAENKDIAFARRQIH</sequence>
<dbReference type="InterPro" id="IPR018376">
    <property type="entry name" value="Enoyl-CoA_hyd/isom_CS"/>
</dbReference>
<dbReference type="SUPFAM" id="SSF52096">
    <property type="entry name" value="ClpP/crotonase"/>
    <property type="match status" value="1"/>
</dbReference>
<dbReference type="EMBL" id="BSOJ01000006">
    <property type="protein sequence ID" value="GLR25490.1"/>
    <property type="molecule type" value="Genomic_DNA"/>
</dbReference>
<evidence type="ECO:0000256" key="2">
    <source>
        <dbReference type="RuleBase" id="RU003707"/>
    </source>
</evidence>
<dbReference type="NCBIfam" id="NF005699">
    <property type="entry name" value="PRK07509.1"/>
    <property type="match status" value="1"/>
</dbReference>
<protein>
    <submittedName>
        <fullName evidence="3">Enoyl-CoA hydratase</fullName>
    </submittedName>
</protein>
<dbReference type="Proteomes" id="UP001156664">
    <property type="component" value="Unassembled WGS sequence"/>
</dbReference>
<dbReference type="CDD" id="cd06558">
    <property type="entry name" value="crotonase-like"/>
    <property type="match status" value="1"/>
</dbReference>
<dbReference type="Gene3D" id="3.90.226.10">
    <property type="entry name" value="2-enoyl-CoA Hydratase, Chain A, domain 1"/>
    <property type="match status" value="1"/>
</dbReference>
<comment type="similarity">
    <text evidence="1 2">Belongs to the enoyl-CoA hydratase/isomerase family.</text>
</comment>
<keyword evidence="4" id="KW-1185">Reference proteome</keyword>
<dbReference type="InterPro" id="IPR001753">
    <property type="entry name" value="Enoyl-CoA_hydra/iso"/>
</dbReference>
<dbReference type="PANTHER" id="PTHR43149">
    <property type="entry name" value="ENOYL-COA HYDRATASE"/>
    <property type="match status" value="1"/>
</dbReference>
<proteinExistence type="inferred from homology"/>
<gene>
    <name evidence="3" type="ORF">GCM10007875_05780</name>
</gene>
<evidence type="ECO:0000313" key="3">
    <source>
        <dbReference type="EMBL" id="GLR25490.1"/>
    </source>
</evidence>